<keyword evidence="3" id="KW-1185">Reference proteome</keyword>
<feature type="compositionally biased region" description="Basic and acidic residues" evidence="1">
    <location>
        <begin position="47"/>
        <end position="58"/>
    </location>
</feature>
<reference evidence="3" key="1">
    <citation type="journal article" date="2011" name="J. Bacteriol.">
        <title>Genome sequences of eight morphologically diverse alphaproteobacteria.</title>
        <authorList>
            <consortium name="US DOE Joint Genome Institute"/>
            <person name="Brown P.J."/>
            <person name="Kysela D.T."/>
            <person name="Buechlein A."/>
            <person name="Hemmerich C."/>
            <person name="Brun Y.V."/>
        </authorList>
    </citation>
    <scope>NUCLEOTIDE SEQUENCE [LARGE SCALE GENOMIC DNA]</scope>
    <source>
        <strain evidence="3">ATCC 17100 / ATH 3.1.1 / DSM 162 / LMG 4299</strain>
    </source>
</reference>
<evidence type="ECO:0000256" key="1">
    <source>
        <dbReference type="SAM" id="MobiDB-lite"/>
    </source>
</evidence>
<accession>E3I068</accession>
<dbReference type="Proteomes" id="UP000001399">
    <property type="component" value="Chromosome"/>
</dbReference>
<gene>
    <name evidence="2" type="ordered locus">Rvan_1862</name>
</gene>
<dbReference type="HOGENOM" id="CLU_2976391_0_0_5"/>
<evidence type="ECO:0000313" key="2">
    <source>
        <dbReference type="EMBL" id="ADP71103.1"/>
    </source>
</evidence>
<sequence length="58" mass="6686">MVHEGKVHRPYRLRKNVVLFDAATLATDWDRMKEEAEGSFTSTQAPDIERNPWDEALG</sequence>
<evidence type="ECO:0000313" key="3">
    <source>
        <dbReference type="Proteomes" id="UP000001399"/>
    </source>
</evidence>
<dbReference type="AlphaFoldDB" id="E3I068"/>
<name>E3I068_RHOVT</name>
<dbReference type="EMBL" id="CP002292">
    <property type="protein sequence ID" value="ADP71103.1"/>
    <property type="molecule type" value="Genomic_DNA"/>
</dbReference>
<feature type="region of interest" description="Disordered" evidence="1">
    <location>
        <begin position="34"/>
        <end position="58"/>
    </location>
</feature>
<proteinExistence type="predicted"/>
<dbReference type="KEGG" id="rva:Rvan_1862"/>
<protein>
    <submittedName>
        <fullName evidence="2">Uncharacterized protein</fullName>
    </submittedName>
</protein>
<organism evidence="2 3">
    <name type="scientific">Rhodomicrobium vannielii (strain ATCC 17100 / DSM 162 / LMG 4299 / NCIMB 10020 / ATH 3.1.1)</name>
    <dbReference type="NCBI Taxonomy" id="648757"/>
    <lineage>
        <taxon>Bacteria</taxon>
        <taxon>Pseudomonadati</taxon>
        <taxon>Pseudomonadota</taxon>
        <taxon>Alphaproteobacteria</taxon>
        <taxon>Hyphomicrobiales</taxon>
        <taxon>Hyphomicrobiaceae</taxon>
        <taxon>Rhodomicrobium</taxon>
    </lineage>
</organism>